<evidence type="ECO:0000256" key="6">
    <source>
        <dbReference type="ARBA" id="ARBA00022777"/>
    </source>
</evidence>
<dbReference type="Gene3D" id="3.30.565.10">
    <property type="entry name" value="Histidine kinase-like ATPase, C-terminal domain"/>
    <property type="match status" value="1"/>
</dbReference>
<feature type="transmembrane region" description="Helical" evidence="8">
    <location>
        <begin position="120"/>
        <end position="135"/>
    </location>
</feature>
<evidence type="ECO:0000256" key="8">
    <source>
        <dbReference type="SAM" id="Phobius"/>
    </source>
</evidence>
<dbReference type="InterPro" id="IPR036890">
    <property type="entry name" value="HATPase_C_sf"/>
</dbReference>
<keyword evidence="8" id="KW-1133">Transmembrane helix</keyword>
<feature type="transmembrane region" description="Helical" evidence="8">
    <location>
        <begin position="97"/>
        <end position="113"/>
    </location>
</feature>
<feature type="transmembrane region" description="Helical" evidence="8">
    <location>
        <begin position="46"/>
        <end position="64"/>
    </location>
</feature>
<dbReference type="EC" id="2.7.13.3" evidence="2"/>
<dbReference type="PANTHER" id="PTHR41523:SF8">
    <property type="entry name" value="ETHYLENE RESPONSE SENSOR PROTEIN"/>
    <property type="match status" value="1"/>
</dbReference>
<evidence type="ECO:0000256" key="5">
    <source>
        <dbReference type="ARBA" id="ARBA00022741"/>
    </source>
</evidence>
<feature type="transmembrane region" description="Helical" evidence="8">
    <location>
        <begin position="21"/>
        <end position="40"/>
    </location>
</feature>
<comment type="caution">
    <text evidence="10">The sequence shown here is derived from an EMBL/GenBank/DDBJ whole genome shotgun (WGS) entry which is preliminary data.</text>
</comment>
<evidence type="ECO:0000259" key="9">
    <source>
        <dbReference type="PROSITE" id="PS50109"/>
    </source>
</evidence>
<evidence type="ECO:0000256" key="4">
    <source>
        <dbReference type="ARBA" id="ARBA00022679"/>
    </source>
</evidence>
<keyword evidence="3" id="KW-0597">Phosphoprotein</keyword>
<dbReference type="InterPro" id="IPR003594">
    <property type="entry name" value="HATPase_dom"/>
</dbReference>
<gene>
    <name evidence="10" type="ORF">LCGC14_0766720</name>
</gene>
<organism evidence="10">
    <name type="scientific">marine sediment metagenome</name>
    <dbReference type="NCBI Taxonomy" id="412755"/>
    <lineage>
        <taxon>unclassified sequences</taxon>
        <taxon>metagenomes</taxon>
        <taxon>ecological metagenomes</taxon>
    </lineage>
</organism>
<keyword evidence="4" id="KW-0808">Transferase</keyword>
<evidence type="ECO:0000313" key="10">
    <source>
        <dbReference type="EMBL" id="KKN37128.1"/>
    </source>
</evidence>
<keyword evidence="5" id="KW-0547">Nucleotide-binding</keyword>
<accession>A0A0F9T6J4</accession>
<keyword evidence="8" id="KW-0812">Transmembrane</keyword>
<dbReference type="Gene3D" id="3.30.450.20">
    <property type="entry name" value="PAS domain"/>
    <property type="match status" value="1"/>
</dbReference>
<dbReference type="Pfam" id="PF02518">
    <property type="entry name" value="HATPase_c"/>
    <property type="match status" value="1"/>
</dbReference>
<dbReference type="Pfam" id="PF07568">
    <property type="entry name" value="HisKA_2"/>
    <property type="match status" value="1"/>
</dbReference>
<evidence type="ECO:0000256" key="2">
    <source>
        <dbReference type="ARBA" id="ARBA00012438"/>
    </source>
</evidence>
<feature type="transmembrane region" description="Helical" evidence="8">
    <location>
        <begin position="155"/>
        <end position="176"/>
    </location>
</feature>
<feature type="transmembrane region" description="Helical" evidence="8">
    <location>
        <begin position="73"/>
        <end position="91"/>
    </location>
</feature>
<dbReference type="SMART" id="SM00387">
    <property type="entry name" value="HATPase_c"/>
    <property type="match status" value="1"/>
</dbReference>
<protein>
    <recommendedName>
        <fullName evidence="2">histidine kinase</fullName>
        <ecNumber evidence="2">2.7.13.3</ecNumber>
    </recommendedName>
</protein>
<dbReference type="GO" id="GO:0004673">
    <property type="term" value="F:protein histidine kinase activity"/>
    <property type="evidence" value="ECO:0007669"/>
    <property type="project" value="UniProtKB-EC"/>
</dbReference>
<sequence length="405" mass="45465">MQDSKEISYKTTDQTRLLYRFVYISSALTAVSGLLCLYPLRIYGVVPTAFFCYTLFAPINILLFKKFGGLKLTAIRSAIISLTVTLAIILFSGGINSPFIFILAVIVLGGYAGARIFGTVYLYAVLFAVLLIYGMGEWSPKFLINEVPIASQPHFGLICVLFSVYLVGGVFGRNILRAHRALNTSKSELEKRIAEKEFLLREVHHRVKNNLQTVSSLLSLQGKNSCNKKIQELIEGSQNRVISMAIIHEMLYIRNDLSKIEFRSYVKELTDYLINSNQIKNKNIHIQIDIPEVQLGIDTAILLGLLINETVTNSLKYGFPPDAEGLITLTLTREDGENSYLLQICDNGIGFSKDLDFRNSKSLGLKLIHNLARQLRGSVQRKPSEKGTNYQVVFKDVNRHMGKIT</sequence>
<feature type="domain" description="Histidine kinase" evidence="9">
    <location>
        <begin position="202"/>
        <end position="398"/>
    </location>
</feature>
<dbReference type="SUPFAM" id="SSF55874">
    <property type="entry name" value="ATPase domain of HSP90 chaperone/DNA topoisomerase II/histidine kinase"/>
    <property type="match status" value="1"/>
</dbReference>
<dbReference type="InterPro" id="IPR011495">
    <property type="entry name" value="Sig_transdc_His_kin_sub2_dim/P"/>
</dbReference>
<proteinExistence type="predicted"/>
<dbReference type="PROSITE" id="PS50109">
    <property type="entry name" value="HIS_KIN"/>
    <property type="match status" value="1"/>
</dbReference>
<keyword evidence="6" id="KW-0418">Kinase</keyword>
<dbReference type="EMBL" id="LAZR01001918">
    <property type="protein sequence ID" value="KKN37128.1"/>
    <property type="molecule type" value="Genomic_DNA"/>
</dbReference>
<evidence type="ECO:0000256" key="7">
    <source>
        <dbReference type="ARBA" id="ARBA00022840"/>
    </source>
</evidence>
<dbReference type="PANTHER" id="PTHR41523">
    <property type="entry name" value="TWO-COMPONENT SYSTEM SENSOR PROTEIN"/>
    <property type="match status" value="1"/>
</dbReference>
<evidence type="ECO:0000256" key="3">
    <source>
        <dbReference type="ARBA" id="ARBA00022553"/>
    </source>
</evidence>
<evidence type="ECO:0000256" key="1">
    <source>
        <dbReference type="ARBA" id="ARBA00000085"/>
    </source>
</evidence>
<dbReference type="InterPro" id="IPR005467">
    <property type="entry name" value="His_kinase_dom"/>
</dbReference>
<reference evidence="10" key="1">
    <citation type="journal article" date="2015" name="Nature">
        <title>Complex archaea that bridge the gap between prokaryotes and eukaryotes.</title>
        <authorList>
            <person name="Spang A."/>
            <person name="Saw J.H."/>
            <person name="Jorgensen S.L."/>
            <person name="Zaremba-Niedzwiedzka K."/>
            <person name="Martijn J."/>
            <person name="Lind A.E."/>
            <person name="van Eijk R."/>
            <person name="Schleper C."/>
            <person name="Guy L."/>
            <person name="Ettema T.J."/>
        </authorList>
    </citation>
    <scope>NUCLEOTIDE SEQUENCE</scope>
</reference>
<comment type="catalytic activity">
    <reaction evidence="1">
        <text>ATP + protein L-histidine = ADP + protein N-phospho-L-histidine.</text>
        <dbReference type="EC" id="2.7.13.3"/>
    </reaction>
</comment>
<dbReference type="AlphaFoldDB" id="A0A0F9T6J4"/>
<keyword evidence="8" id="KW-0472">Membrane</keyword>
<keyword evidence="7" id="KW-0067">ATP-binding</keyword>
<name>A0A0F9T6J4_9ZZZZ</name>
<dbReference type="GO" id="GO:0005524">
    <property type="term" value="F:ATP binding"/>
    <property type="evidence" value="ECO:0007669"/>
    <property type="project" value="UniProtKB-KW"/>
</dbReference>